<protein>
    <submittedName>
        <fullName evidence="2">STAS domain-containing protein</fullName>
    </submittedName>
</protein>
<dbReference type="EMBL" id="JBANFI010000005">
    <property type="protein sequence ID" value="MFK7161379.1"/>
    <property type="molecule type" value="Genomic_DNA"/>
</dbReference>
<reference evidence="2 3" key="1">
    <citation type="submission" date="2024-02" db="EMBL/GenBank/DDBJ databases">
        <title>Marinospirillum sp. MEB 164 isolated from Lonar lake sediment.</title>
        <authorList>
            <person name="Joshi A."/>
            <person name="Thite S."/>
        </authorList>
    </citation>
    <scope>NUCLEOTIDE SEQUENCE [LARGE SCALE GENOMIC DNA]</scope>
    <source>
        <strain evidence="2 3">MEB164</strain>
    </source>
</reference>
<comment type="caution">
    <text evidence="2">The sequence shown here is derived from an EMBL/GenBank/DDBJ whole genome shotgun (WGS) entry which is preliminary data.</text>
</comment>
<gene>
    <name evidence="2" type="ORF">V6U78_10060</name>
</gene>
<accession>A0ABW8PZS4</accession>
<evidence type="ECO:0000259" key="1">
    <source>
        <dbReference type="PROSITE" id="PS50801"/>
    </source>
</evidence>
<dbReference type="InterPro" id="IPR036513">
    <property type="entry name" value="STAS_dom_sf"/>
</dbReference>
<dbReference type="Gene3D" id="3.30.750.24">
    <property type="entry name" value="STAS domain"/>
    <property type="match status" value="1"/>
</dbReference>
<dbReference type="Pfam" id="PF01740">
    <property type="entry name" value="STAS"/>
    <property type="match status" value="1"/>
</dbReference>
<feature type="domain" description="STAS" evidence="1">
    <location>
        <begin position="5"/>
        <end position="94"/>
    </location>
</feature>
<proteinExistence type="predicted"/>
<keyword evidence="3" id="KW-1185">Reference proteome</keyword>
<name>A0ABW8PZS4_9GAMM</name>
<evidence type="ECO:0000313" key="2">
    <source>
        <dbReference type="EMBL" id="MFK7161379.1"/>
    </source>
</evidence>
<dbReference type="CDD" id="cd07043">
    <property type="entry name" value="STAS_anti-anti-sigma_factors"/>
    <property type="match status" value="1"/>
</dbReference>
<dbReference type="PROSITE" id="PS50801">
    <property type="entry name" value="STAS"/>
    <property type="match status" value="1"/>
</dbReference>
<sequence length="94" mass="10646">MTQKVLRVPEKFDFSCHKNFNAQTDQLLKDPEVTVIALDFSTVHYLDSAALGMVIYLQKKAKAVQRKVIIQHAHGTAKDILKVANIAQFIEIHD</sequence>
<dbReference type="SUPFAM" id="SSF52091">
    <property type="entry name" value="SpoIIaa-like"/>
    <property type="match status" value="1"/>
</dbReference>
<dbReference type="Proteomes" id="UP001621714">
    <property type="component" value="Unassembled WGS sequence"/>
</dbReference>
<dbReference type="InterPro" id="IPR002645">
    <property type="entry name" value="STAS_dom"/>
</dbReference>
<dbReference type="RefSeq" id="WP_405340068.1">
    <property type="nucleotide sequence ID" value="NZ_JBANFI010000005.1"/>
</dbReference>
<organism evidence="2 3">
    <name type="scientific">Marinospirillum alkalitolerans</name>
    <dbReference type="NCBI Taxonomy" id="3123374"/>
    <lineage>
        <taxon>Bacteria</taxon>
        <taxon>Pseudomonadati</taxon>
        <taxon>Pseudomonadota</taxon>
        <taxon>Gammaproteobacteria</taxon>
        <taxon>Oceanospirillales</taxon>
        <taxon>Oceanospirillaceae</taxon>
        <taxon>Marinospirillum</taxon>
    </lineage>
</organism>
<evidence type="ECO:0000313" key="3">
    <source>
        <dbReference type="Proteomes" id="UP001621714"/>
    </source>
</evidence>